<keyword evidence="3" id="KW-1185">Reference proteome</keyword>
<dbReference type="SUPFAM" id="SSF54593">
    <property type="entry name" value="Glyoxalase/Bleomycin resistance protein/Dihydroxybiphenyl dioxygenase"/>
    <property type="match status" value="1"/>
</dbReference>
<dbReference type="Pfam" id="PF06983">
    <property type="entry name" value="3-dmu-9_3-mt"/>
    <property type="match status" value="1"/>
</dbReference>
<dbReference type="InterPro" id="IPR029068">
    <property type="entry name" value="Glyas_Bleomycin-R_OHBP_Dase"/>
</dbReference>
<reference evidence="2" key="1">
    <citation type="submission" date="2023-06" db="EMBL/GenBank/DDBJ databases">
        <title>Genome-scale phylogeny and comparative genomics of the fungal order Sordariales.</title>
        <authorList>
            <consortium name="Lawrence Berkeley National Laboratory"/>
            <person name="Hensen N."/>
            <person name="Bonometti L."/>
            <person name="Westerberg I."/>
            <person name="Brannstrom I.O."/>
            <person name="Guillou S."/>
            <person name="Cros-Aarteil S."/>
            <person name="Calhoun S."/>
            <person name="Haridas S."/>
            <person name="Kuo A."/>
            <person name="Mondo S."/>
            <person name="Pangilinan J."/>
            <person name="Riley R."/>
            <person name="Labutti K."/>
            <person name="Andreopoulos B."/>
            <person name="Lipzen A."/>
            <person name="Chen C."/>
            <person name="Yanf M."/>
            <person name="Daum C."/>
            <person name="Ng V."/>
            <person name="Clum A."/>
            <person name="Steindorff A."/>
            <person name="Ohm R."/>
            <person name="Martin F."/>
            <person name="Silar P."/>
            <person name="Natvig D."/>
            <person name="Lalanne C."/>
            <person name="Gautier V."/>
            <person name="Ament-Velasquez S.L."/>
            <person name="Kruys A."/>
            <person name="Hutchinson M.I."/>
            <person name="Powell A.J."/>
            <person name="Barry K."/>
            <person name="Miller A.N."/>
            <person name="Grigoriev I.V."/>
            <person name="Debuchy R."/>
            <person name="Gladieux P."/>
            <person name="Thoren M.H."/>
            <person name="Johannesson H."/>
        </authorList>
    </citation>
    <scope>NUCLEOTIDE SEQUENCE</scope>
    <source>
        <strain evidence="2">8032-3</strain>
    </source>
</reference>
<dbReference type="PIRSF" id="PIRSF021700">
    <property type="entry name" value="3_dmu_93_MTrfase"/>
    <property type="match status" value="1"/>
</dbReference>
<proteinExistence type="predicted"/>
<dbReference type="Gene3D" id="3.10.180.10">
    <property type="entry name" value="2,3-Dihydroxybiphenyl 1,2-Dioxygenase, domain 1"/>
    <property type="match status" value="1"/>
</dbReference>
<dbReference type="PANTHER" id="PTHR33990">
    <property type="entry name" value="PROTEIN YJDN-RELATED"/>
    <property type="match status" value="1"/>
</dbReference>
<protein>
    <submittedName>
        <fullName evidence="2">3-demethylubiquinone-9 3-methyltransferase-domain-containing protein</fullName>
    </submittedName>
</protein>
<dbReference type="RefSeq" id="XP_060283742.1">
    <property type="nucleotide sequence ID" value="XM_060429931.1"/>
</dbReference>
<dbReference type="Proteomes" id="UP001244011">
    <property type="component" value="Unassembled WGS sequence"/>
</dbReference>
<dbReference type="InterPro" id="IPR028973">
    <property type="entry name" value="PhnB-like"/>
</dbReference>
<accession>A0AAJ0BZU9</accession>
<gene>
    <name evidence="2" type="ORF">QBC33DRAFT_559013</name>
</gene>
<comment type="caution">
    <text evidence="2">The sequence shown here is derived from an EMBL/GenBank/DDBJ whole genome shotgun (WGS) entry which is preliminary data.</text>
</comment>
<evidence type="ECO:0000259" key="1">
    <source>
        <dbReference type="Pfam" id="PF06983"/>
    </source>
</evidence>
<dbReference type="GeneID" id="85313118"/>
<dbReference type="InterPro" id="IPR009725">
    <property type="entry name" value="3_dmu_93_MTrfase"/>
</dbReference>
<organism evidence="2 3">
    <name type="scientific">Phialemonium atrogriseum</name>
    <dbReference type="NCBI Taxonomy" id="1093897"/>
    <lineage>
        <taxon>Eukaryota</taxon>
        <taxon>Fungi</taxon>
        <taxon>Dikarya</taxon>
        <taxon>Ascomycota</taxon>
        <taxon>Pezizomycotina</taxon>
        <taxon>Sordariomycetes</taxon>
        <taxon>Sordariomycetidae</taxon>
        <taxon>Cephalothecales</taxon>
        <taxon>Cephalothecaceae</taxon>
        <taxon>Phialemonium</taxon>
    </lineage>
</organism>
<dbReference type="EMBL" id="MU839008">
    <property type="protein sequence ID" value="KAK1767529.1"/>
    <property type="molecule type" value="Genomic_DNA"/>
</dbReference>
<name>A0AAJ0BZU9_9PEZI</name>
<sequence>MSLNKITTCLWFDGRAEEAANHYIAIFKNSEITQIQRDTDAGKEAPGGDTGTAKVVAFKLDGRPFIGLNGGPYFKFNEAISFQVECTDQAEIDSYWERLGEGGDESKQRCGWLVDKFGVSWQVIPKQLKEFLGGPDKEGAARATSEMMRMKKLDIAALKKAYDGET</sequence>
<feature type="domain" description="PhnB-like" evidence="1">
    <location>
        <begin position="5"/>
        <end position="124"/>
    </location>
</feature>
<dbReference type="CDD" id="cd06588">
    <property type="entry name" value="PhnB_like"/>
    <property type="match status" value="1"/>
</dbReference>
<evidence type="ECO:0000313" key="3">
    <source>
        <dbReference type="Proteomes" id="UP001244011"/>
    </source>
</evidence>
<evidence type="ECO:0000313" key="2">
    <source>
        <dbReference type="EMBL" id="KAK1767529.1"/>
    </source>
</evidence>
<dbReference type="AlphaFoldDB" id="A0AAJ0BZU9"/>
<dbReference type="PANTHER" id="PTHR33990:SF2">
    <property type="entry name" value="PHNB-LIKE DOMAIN-CONTAINING PROTEIN"/>
    <property type="match status" value="1"/>
</dbReference>